<gene>
    <name evidence="2" type="ORF">DPMN_103382</name>
</gene>
<dbReference type="Proteomes" id="UP000828390">
    <property type="component" value="Unassembled WGS sequence"/>
</dbReference>
<dbReference type="AlphaFoldDB" id="A0A9D4HB18"/>
<reference evidence="2" key="2">
    <citation type="submission" date="2020-11" db="EMBL/GenBank/DDBJ databases">
        <authorList>
            <person name="McCartney M.A."/>
            <person name="Auch B."/>
            <person name="Kono T."/>
            <person name="Mallez S."/>
            <person name="Becker A."/>
            <person name="Gohl D.M."/>
            <person name="Silverstein K.A.T."/>
            <person name="Koren S."/>
            <person name="Bechman K.B."/>
            <person name="Herman A."/>
            <person name="Abrahante J.E."/>
            <person name="Garbe J."/>
        </authorList>
    </citation>
    <scope>NUCLEOTIDE SEQUENCE</scope>
    <source>
        <strain evidence="2">Duluth1</strain>
        <tissue evidence="2">Whole animal</tissue>
    </source>
</reference>
<evidence type="ECO:0000313" key="3">
    <source>
        <dbReference type="Proteomes" id="UP000828390"/>
    </source>
</evidence>
<protein>
    <submittedName>
        <fullName evidence="2">Uncharacterized protein</fullName>
    </submittedName>
</protein>
<reference evidence="2" key="1">
    <citation type="journal article" date="2019" name="bioRxiv">
        <title>The Genome of the Zebra Mussel, Dreissena polymorpha: A Resource for Invasive Species Research.</title>
        <authorList>
            <person name="McCartney M.A."/>
            <person name="Auch B."/>
            <person name="Kono T."/>
            <person name="Mallez S."/>
            <person name="Zhang Y."/>
            <person name="Obille A."/>
            <person name="Becker A."/>
            <person name="Abrahante J.E."/>
            <person name="Garbe J."/>
            <person name="Badalamenti J.P."/>
            <person name="Herman A."/>
            <person name="Mangelson H."/>
            <person name="Liachko I."/>
            <person name="Sullivan S."/>
            <person name="Sone E.D."/>
            <person name="Koren S."/>
            <person name="Silverstein K.A.T."/>
            <person name="Beckman K.B."/>
            <person name="Gohl D.M."/>
        </authorList>
    </citation>
    <scope>NUCLEOTIDE SEQUENCE</scope>
    <source>
        <strain evidence="2">Duluth1</strain>
        <tissue evidence="2">Whole animal</tissue>
    </source>
</reference>
<feature type="coiled-coil region" evidence="1">
    <location>
        <begin position="28"/>
        <end position="55"/>
    </location>
</feature>
<name>A0A9D4HB18_DREPO</name>
<organism evidence="2 3">
    <name type="scientific">Dreissena polymorpha</name>
    <name type="common">Zebra mussel</name>
    <name type="synonym">Mytilus polymorpha</name>
    <dbReference type="NCBI Taxonomy" id="45954"/>
    <lineage>
        <taxon>Eukaryota</taxon>
        <taxon>Metazoa</taxon>
        <taxon>Spiralia</taxon>
        <taxon>Lophotrochozoa</taxon>
        <taxon>Mollusca</taxon>
        <taxon>Bivalvia</taxon>
        <taxon>Autobranchia</taxon>
        <taxon>Heteroconchia</taxon>
        <taxon>Euheterodonta</taxon>
        <taxon>Imparidentia</taxon>
        <taxon>Neoheterodontei</taxon>
        <taxon>Myida</taxon>
        <taxon>Dreissenoidea</taxon>
        <taxon>Dreissenidae</taxon>
        <taxon>Dreissena</taxon>
    </lineage>
</organism>
<dbReference type="EMBL" id="JAIWYP010000004">
    <property type="protein sequence ID" value="KAH3830144.1"/>
    <property type="molecule type" value="Genomic_DNA"/>
</dbReference>
<evidence type="ECO:0000313" key="2">
    <source>
        <dbReference type="EMBL" id="KAH3830144.1"/>
    </source>
</evidence>
<comment type="caution">
    <text evidence="2">The sequence shown here is derived from an EMBL/GenBank/DDBJ whole genome shotgun (WGS) entry which is preliminary data.</text>
</comment>
<keyword evidence="3" id="KW-1185">Reference proteome</keyword>
<keyword evidence="1" id="KW-0175">Coiled coil</keyword>
<evidence type="ECO:0000256" key="1">
    <source>
        <dbReference type="SAM" id="Coils"/>
    </source>
</evidence>
<proteinExistence type="predicted"/>
<sequence>MLLSRFPYPFKVTCYLVDSQTVSRSHASLQVQKELERAQKEERQLREQLNQQQRQQEWKQKQVCVRIQFCSWKTRLNAFAKNWCCPRLVCAICTG</sequence>
<accession>A0A9D4HB18</accession>